<feature type="compositionally biased region" description="Basic and acidic residues" evidence="1">
    <location>
        <begin position="1"/>
        <end position="21"/>
    </location>
</feature>
<name>A0A9N9P029_9GLOM</name>
<sequence>DNVRSEDRISQGRTEERYDTPRRHRNRSSDLGSSSEDEHKNSVYKRKRKDDTSDSELDDRRNRRHQRQRDNISSNSSDSSIPKEEIKHPQISLPEHLQRKRRRGRGSDSSTYSSQNEN</sequence>
<evidence type="ECO:0000313" key="3">
    <source>
        <dbReference type="Proteomes" id="UP000789342"/>
    </source>
</evidence>
<feature type="non-terminal residue" evidence="2">
    <location>
        <position position="1"/>
    </location>
</feature>
<keyword evidence="3" id="KW-1185">Reference proteome</keyword>
<organism evidence="2 3">
    <name type="scientific">Acaulospora morrowiae</name>
    <dbReference type="NCBI Taxonomy" id="94023"/>
    <lineage>
        <taxon>Eukaryota</taxon>
        <taxon>Fungi</taxon>
        <taxon>Fungi incertae sedis</taxon>
        <taxon>Mucoromycota</taxon>
        <taxon>Glomeromycotina</taxon>
        <taxon>Glomeromycetes</taxon>
        <taxon>Diversisporales</taxon>
        <taxon>Acaulosporaceae</taxon>
        <taxon>Acaulospora</taxon>
    </lineage>
</organism>
<dbReference type="Proteomes" id="UP000789342">
    <property type="component" value="Unassembled WGS sequence"/>
</dbReference>
<feature type="compositionally biased region" description="Low complexity" evidence="1">
    <location>
        <begin position="71"/>
        <end position="80"/>
    </location>
</feature>
<feature type="compositionally biased region" description="Low complexity" evidence="1">
    <location>
        <begin position="107"/>
        <end position="118"/>
    </location>
</feature>
<gene>
    <name evidence="2" type="ORF">AMORRO_LOCUS16906</name>
</gene>
<dbReference type="EMBL" id="CAJVPV010049255">
    <property type="protein sequence ID" value="CAG8775819.1"/>
    <property type="molecule type" value="Genomic_DNA"/>
</dbReference>
<feature type="region of interest" description="Disordered" evidence="1">
    <location>
        <begin position="1"/>
        <end position="118"/>
    </location>
</feature>
<accession>A0A9N9P029</accession>
<reference evidence="2" key="1">
    <citation type="submission" date="2021-06" db="EMBL/GenBank/DDBJ databases">
        <authorList>
            <person name="Kallberg Y."/>
            <person name="Tangrot J."/>
            <person name="Rosling A."/>
        </authorList>
    </citation>
    <scope>NUCLEOTIDE SEQUENCE</scope>
    <source>
        <strain evidence="2">CL551</strain>
    </source>
</reference>
<dbReference type="AlphaFoldDB" id="A0A9N9P029"/>
<evidence type="ECO:0000313" key="2">
    <source>
        <dbReference type="EMBL" id="CAG8775819.1"/>
    </source>
</evidence>
<proteinExistence type="predicted"/>
<evidence type="ECO:0000256" key="1">
    <source>
        <dbReference type="SAM" id="MobiDB-lite"/>
    </source>
</evidence>
<protein>
    <submittedName>
        <fullName evidence="2">13427_t:CDS:1</fullName>
    </submittedName>
</protein>
<comment type="caution">
    <text evidence="2">The sequence shown here is derived from an EMBL/GenBank/DDBJ whole genome shotgun (WGS) entry which is preliminary data.</text>
</comment>